<dbReference type="RefSeq" id="YP_002517582.2">
    <property type="nucleotide sequence ID" value="NC_011916.1"/>
</dbReference>
<feature type="domain" description="Enoyl reductase (ER)" evidence="3">
    <location>
        <begin position="14"/>
        <end position="338"/>
    </location>
</feature>
<keyword evidence="2 4" id="KW-0560">Oxidoreductase</keyword>
<dbReference type="Pfam" id="PF08240">
    <property type="entry name" value="ADH_N"/>
    <property type="match status" value="1"/>
</dbReference>
<sequence>MSGTAFEMHMARTGGIEVLKGREVTLPPPGPREARVAIEAAGVAFADIVMRTGLYPGVKAPVTPGYDFVGRIEALGPDFQGFEVGKRVAALTVTGSYASRRNIEARYLVAAPEAAPAEALVAGVLNGLTAWQMFHRVATAAPGEWVLVHGAAGGVGGLLLELAQRAGVRAIGTASAGKKAEVEAKGGIHIDYRAEAVAERALAISGGGVVAAFDHVGGPHLKAASMAALRDGGTAVLYGGYDATKGGKARPAAMIKMLLADRLSALKLFSGSRGVVGYNVTSWRNARPEPYRQDLAQVLGLIADGAIQPKIAKVLPLSEAGEAQALLQSAQLAGKIVLKP</sequence>
<dbReference type="PATRIC" id="fig|565050.3.peg.2163"/>
<dbReference type="InterPro" id="IPR013154">
    <property type="entry name" value="ADH-like_N"/>
</dbReference>
<evidence type="ECO:0000259" key="3">
    <source>
        <dbReference type="SMART" id="SM00829"/>
    </source>
</evidence>
<dbReference type="SUPFAM" id="SSF51735">
    <property type="entry name" value="NAD(P)-binding Rossmann-fold domains"/>
    <property type="match status" value="1"/>
</dbReference>
<dbReference type="EMBL" id="CP001340">
    <property type="protein sequence ID" value="ACL95674.2"/>
    <property type="molecule type" value="Genomic_DNA"/>
</dbReference>
<accession>A0A0H3C995</accession>
<dbReference type="SMART" id="SM00829">
    <property type="entry name" value="PKS_ER"/>
    <property type="match status" value="1"/>
</dbReference>
<dbReference type="Proteomes" id="UP000001364">
    <property type="component" value="Chromosome"/>
</dbReference>
<dbReference type="RefSeq" id="WP_024265765.1">
    <property type="nucleotide sequence ID" value="NC_011916.1"/>
</dbReference>
<dbReference type="Gene3D" id="3.90.180.10">
    <property type="entry name" value="Medium-chain alcohol dehydrogenases, catalytic domain"/>
    <property type="match status" value="1"/>
</dbReference>
<dbReference type="AlphaFoldDB" id="A0A0H3C995"/>
<dbReference type="InterPro" id="IPR020843">
    <property type="entry name" value="ER"/>
</dbReference>
<dbReference type="OrthoDB" id="9806940at2"/>
<name>A0A0H3C995_CAUVN</name>
<dbReference type="GO" id="GO:0070402">
    <property type="term" value="F:NADPH binding"/>
    <property type="evidence" value="ECO:0007669"/>
    <property type="project" value="TreeGrafter"/>
</dbReference>
<dbReference type="HOGENOM" id="CLU_026673_3_1_5"/>
<reference evidence="4 5" key="1">
    <citation type="journal article" date="2010" name="J. Bacteriol.">
        <title>The genetic basis of laboratory adaptation in Caulobacter crescentus.</title>
        <authorList>
            <person name="Marks M.E."/>
            <person name="Castro-Rojas C.M."/>
            <person name="Teiling C."/>
            <person name="Du L."/>
            <person name="Kapatral V."/>
            <person name="Walunas T.L."/>
            <person name="Crosson S."/>
        </authorList>
    </citation>
    <scope>NUCLEOTIDE SEQUENCE [LARGE SCALE GENOMIC DNA]</scope>
    <source>
        <strain evidence="5">NA1000 / CB15N</strain>
    </source>
</reference>
<dbReference type="GO" id="GO:0003960">
    <property type="term" value="F:quinone reductase (NADPH) activity"/>
    <property type="evidence" value="ECO:0007669"/>
    <property type="project" value="UniProtKB-EC"/>
</dbReference>
<dbReference type="KEGG" id="ccs:CCNA_02209"/>
<organism evidence="4 5">
    <name type="scientific">Caulobacter vibrioides (strain NA1000 / CB15N)</name>
    <name type="common">Caulobacter crescentus</name>
    <dbReference type="NCBI Taxonomy" id="565050"/>
    <lineage>
        <taxon>Bacteria</taxon>
        <taxon>Pseudomonadati</taxon>
        <taxon>Pseudomonadota</taxon>
        <taxon>Alphaproteobacteria</taxon>
        <taxon>Caulobacterales</taxon>
        <taxon>Caulobacteraceae</taxon>
        <taxon>Caulobacter</taxon>
    </lineage>
</organism>
<evidence type="ECO:0000256" key="1">
    <source>
        <dbReference type="ARBA" id="ARBA00022857"/>
    </source>
</evidence>
<dbReference type="GeneID" id="7333460"/>
<keyword evidence="5" id="KW-1185">Reference proteome</keyword>
<dbReference type="CDD" id="cd08273">
    <property type="entry name" value="MDR8"/>
    <property type="match status" value="1"/>
</dbReference>
<dbReference type="Gene3D" id="3.40.50.720">
    <property type="entry name" value="NAD(P)-binding Rossmann-like Domain"/>
    <property type="match status" value="1"/>
</dbReference>
<dbReference type="EC" id="1.6.5.5" evidence="4"/>
<evidence type="ECO:0000256" key="2">
    <source>
        <dbReference type="ARBA" id="ARBA00023002"/>
    </source>
</evidence>
<evidence type="ECO:0000313" key="5">
    <source>
        <dbReference type="Proteomes" id="UP000001364"/>
    </source>
</evidence>
<dbReference type="Pfam" id="PF13602">
    <property type="entry name" value="ADH_zinc_N_2"/>
    <property type="match status" value="1"/>
</dbReference>
<gene>
    <name evidence="4" type="ordered locus">CCNA_02209</name>
</gene>
<proteinExistence type="predicted"/>
<keyword evidence="1" id="KW-0521">NADP</keyword>
<dbReference type="InterPro" id="IPR036291">
    <property type="entry name" value="NAD(P)-bd_dom_sf"/>
</dbReference>
<protein>
    <submittedName>
        <fullName evidence="4">Quinone oxidoreductase</fullName>
        <ecNumber evidence="4">1.6.5.5</ecNumber>
    </submittedName>
</protein>
<dbReference type="PANTHER" id="PTHR48106">
    <property type="entry name" value="QUINONE OXIDOREDUCTASE PIG3-RELATED"/>
    <property type="match status" value="1"/>
</dbReference>
<dbReference type="InterPro" id="IPR011032">
    <property type="entry name" value="GroES-like_sf"/>
</dbReference>
<evidence type="ECO:0000313" key="4">
    <source>
        <dbReference type="EMBL" id="ACL95674.2"/>
    </source>
</evidence>
<dbReference type="SUPFAM" id="SSF50129">
    <property type="entry name" value="GroES-like"/>
    <property type="match status" value="1"/>
</dbReference>